<dbReference type="GO" id="GO:0016787">
    <property type="term" value="F:hydrolase activity"/>
    <property type="evidence" value="ECO:0007669"/>
    <property type="project" value="UniProtKB-KW"/>
</dbReference>
<evidence type="ECO:0000313" key="4">
    <source>
        <dbReference type="Proteomes" id="UP001205560"/>
    </source>
</evidence>
<name>A0ABT2A6B9_9BURK</name>
<dbReference type="PANTHER" id="PTHR37981:SF1">
    <property type="entry name" value="SGNH HYDROLASE-TYPE ESTERASE DOMAIN-CONTAINING PROTEIN"/>
    <property type="match status" value="1"/>
</dbReference>
<reference evidence="3 4" key="1">
    <citation type="submission" date="2022-08" db="EMBL/GenBank/DDBJ databases">
        <title>Reclassification of Massilia species as members of the genera Telluria, Duganella, Pseudoduganella, Mokoshia gen. nov. and Zemynaea gen. nov. using orthogonal and non-orthogonal genome-based approaches.</title>
        <authorList>
            <person name="Bowman J.P."/>
        </authorList>
    </citation>
    <scope>NUCLEOTIDE SEQUENCE [LARGE SCALE GENOMIC DNA]</scope>
    <source>
        <strain evidence="3 4">LMG 28164</strain>
    </source>
</reference>
<dbReference type="InterPro" id="IPR036514">
    <property type="entry name" value="SGNH_hydro_sf"/>
</dbReference>
<dbReference type="CDD" id="cd01823">
    <property type="entry name" value="SEST_like"/>
    <property type="match status" value="1"/>
</dbReference>
<organism evidence="3 4">
    <name type="scientific">Massilia norwichensis</name>
    <dbReference type="NCBI Taxonomy" id="1442366"/>
    <lineage>
        <taxon>Bacteria</taxon>
        <taxon>Pseudomonadati</taxon>
        <taxon>Pseudomonadota</taxon>
        <taxon>Betaproteobacteria</taxon>
        <taxon>Burkholderiales</taxon>
        <taxon>Oxalobacteraceae</taxon>
        <taxon>Telluria group</taxon>
        <taxon>Massilia</taxon>
    </lineage>
</organism>
<dbReference type="InterPro" id="IPR037460">
    <property type="entry name" value="SEST-like"/>
</dbReference>
<feature type="signal peptide" evidence="1">
    <location>
        <begin position="1"/>
        <end position="22"/>
    </location>
</feature>
<dbReference type="EMBL" id="JANUGX010000011">
    <property type="protein sequence ID" value="MCS0589748.1"/>
    <property type="molecule type" value="Genomic_DNA"/>
</dbReference>
<accession>A0ABT2A6B9</accession>
<evidence type="ECO:0000256" key="1">
    <source>
        <dbReference type="SAM" id="SignalP"/>
    </source>
</evidence>
<dbReference type="RefSeq" id="WP_258845512.1">
    <property type="nucleotide sequence ID" value="NZ_JANUGX010000011.1"/>
</dbReference>
<protein>
    <submittedName>
        <fullName evidence="3">SGNH/GDSL hydrolase family protein</fullName>
    </submittedName>
</protein>
<feature type="domain" description="SGNH hydrolase-type esterase" evidence="2">
    <location>
        <begin position="32"/>
        <end position="264"/>
    </location>
</feature>
<dbReference type="PANTHER" id="PTHR37981">
    <property type="entry name" value="LIPASE 2"/>
    <property type="match status" value="1"/>
</dbReference>
<dbReference type="Gene3D" id="3.40.50.1110">
    <property type="entry name" value="SGNH hydrolase"/>
    <property type="match status" value="1"/>
</dbReference>
<keyword evidence="4" id="KW-1185">Reference proteome</keyword>
<keyword evidence="1" id="KW-0732">Signal</keyword>
<proteinExistence type="predicted"/>
<dbReference type="Pfam" id="PF13472">
    <property type="entry name" value="Lipase_GDSL_2"/>
    <property type="match status" value="1"/>
</dbReference>
<feature type="chain" id="PRO_5045248784" evidence="1">
    <location>
        <begin position="23"/>
        <end position="276"/>
    </location>
</feature>
<gene>
    <name evidence="3" type="ORF">NX782_11095</name>
</gene>
<keyword evidence="3" id="KW-0378">Hydrolase</keyword>
<dbReference type="InterPro" id="IPR013830">
    <property type="entry name" value="SGNH_hydro"/>
</dbReference>
<evidence type="ECO:0000313" key="3">
    <source>
        <dbReference type="EMBL" id="MCS0589748.1"/>
    </source>
</evidence>
<dbReference type="SUPFAM" id="SSF52266">
    <property type="entry name" value="SGNH hydrolase"/>
    <property type="match status" value="1"/>
</dbReference>
<evidence type="ECO:0000259" key="2">
    <source>
        <dbReference type="Pfam" id="PF13472"/>
    </source>
</evidence>
<comment type="caution">
    <text evidence="3">The sequence shown here is derived from an EMBL/GenBank/DDBJ whole genome shotgun (WGS) entry which is preliminary data.</text>
</comment>
<sequence length="276" mass="29270">MKIRKPMFVTMVLALASWSAHAEAEGARFVSMGSSYAAGPGVGVHDAASVDCGRSLSNYARTVAQRRGLALVDVACSGATTENILVRGQHGFPAQIEAVTPDTRLVAFLIGGNDIGYVGDLFGFSCRSKGKGACQVSDTAQLAQRLAELPGKLDRVIDAVRRRAPDARIVMVGYLPAVAQDAGTCPQLPLAPAEAERMRETTARLTQVFEATAARKHVDLVRAAALGTGHEVCAAASYVTGYHPARVESWREPVAYHPNQAGMDRIAQDLEALLGK</sequence>
<dbReference type="Proteomes" id="UP001205560">
    <property type="component" value="Unassembled WGS sequence"/>
</dbReference>